<comment type="subcellular location">
    <subcellularLocation>
        <location evidence="1">Cytoplasm</location>
    </subcellularLocation>
</comment>
<dbReference type="SUPFAM" id="SSF50978">
    <property type="entry name" value="WD40 repeat-like"/>
    <property type="match status" value="2"/>
</dbReference>
<keyword evidence="5" id="KW-0677">Repeat</keyword>
<comment type="caution">
    <text evidence="8">The sequence shown here is derived from an EMBL/GenBank/DDBJ whole genome shotgun (WGS) entry which is preliminary data.</text>
</comment>
<dbReference type="PANTHER" id="PTHR14344:SF3">
    <property type="entry name" value="WD REPEAT-CONTAINING PROTEIN 6"/>
    <property type="match status" value="1"/>
</dbReference>
<gene>
    <name evidence="8" type="ORF">A9F13_11g00495</name>
</gene>
<name>A0AA91PXT5_CLALS</name>
<dbReference type="AlphaFoldDB" id="A0AA91PXT5"/>
<evidence type="ECO:0000313" key="9">
    <source>
        <dbReference type="Proteomes" id="UP000195602"/>
    </source>
</evidence>
<evidence type="ECO:0000256" key="6">
    <source>
        <dbReference type="ARBA" id="ARBA00038255"/>
    </source>
</evidence>
<dbReference type="InterPro" id="IPR051973">
    <property type="entry name" value="tRNA_Anticodon_Mtase-Reg"/>
</dbReference>
<evidence type="ECO:0000256" key="7">
    <source>
        <dbReference type="PROSITE-ProRule" id="PRU00221"/>
    </source>
</evidence>
<dbReference type="InterPro" id="IPR015943">
    <property type="entry name" value="WD40/YVTN_repeat-like_dom_sf"/>
</dbReference>
<dbReference type="GO" id="GO:0005737">
    <property type="term" value="C:cytoplasm"/>
    <property type="evidence" value="ECO:0007669"/>
    <property type="project" value="UniProtKB-SubCell"/>
</dbReference>
<evidence type="ECO:0000256" key="4">
    <source>
        <dbReference type="ARBA" id="ARBA00022694"/>
    </source>
</evidence>
<dbReference type="Proteomes" id="UP000195602">
    <property type="component" value="Unassembled WGS sequence"/>
</dbReference>
<dbReference type="GO" id="GO:0030488">
    <property type="term" value="P:tRNA methylation"/>
    <property type="evidence" value="ECO:0007669"/>
    <property type="project" value="TreeGrafter"/>
</dbReference>
<dbReference type="PROSITE" id="PS50082">
    <property type="entry name" value="WD_REPEATS_2"/>
    <property type="match status" value="1"/>
</dbReference>
<comment type="similarity">
    <text evidence="6">Belongs to the WD repeat WDR6 family.</text>
</comment>
<evidence type="ECO:0000256" key="5">
    <source>
        <dbReference type="ARBA" id="ARBA00022737"/>
    </source>
</evidence>
<dbReference type="Pfam" id="PF00400">
    <property type="entry name" value="WD40"/>
    <property type="match status" value="2"/>
</dbReference>
<proteinExistence type="inferred from homology"/>
<dbReference type="Gene3D" id="2.130.10.10">
    <property type="entry name" value="YVTN repeat-like/Quinoprotein amine dehydrogenase"/>
    <property type="match status" value="3"/>
</dbReference>
<keyword evidence="2" id="KW-0963">Cytoplasm</keyword>
<protein>
    <submittedName>
        <fullName evidence="8">Regulator of Ty1 transposition protein</fullName>
    </submittedName>
</protein>
<accession>A0AA91PXT5</accession>
<keyword evidence="4" id="KW-0819">tRNA processing</keyword>
<dbReference type="InterPro" id="IPR001680">
    <property type="entry name" value="WD40_rpt"/>
</dbReference>
<sequence length="1004" mass="112367">MPNPVSSVNEHLLQEVQHYGPVTALKIYKNYILAGYGPVLKLFVIRDSKVRVVWSVQAFKRNKIHGIAITSNALAIFGGRSFSVFRVDWDSFVVPTTVVEKAINEWIVSCEFLTSSQLLMLTSHNEVLKVNISDLDSFQFSVEEKIHCAEKSILYSGSITVTDDEQILVAAGTVMSGVLVWDLRTRQPVYKLTDHQGSIFGVKIDPSGQYLISCSDDRSIKLYDLPSSTVLSSGWGHRSRIWSLHFASISPSIKLFTTGEDCTARLWEYVPGSESLKQVELWDHCHSGKHVWSSDVDYSHLSVSVTGGADGKVRLHDLREQQTHSFDIESIAVMSGANFDKKEAIKSFSFLPKLNLLVVLTSSGKVLTCKDEHWTLVSLNLREDQQKSLNDFGIMKSFPEANALVVVMRPGDLLLLTFDASAMLAQQTWIENSTEKKKVINALVDFDSSKKEYYLFLDCPNPNVPFDIKVFTLHSNGELTIKKTLLLYKPDPKIFTPTSIHYDKHNQWFLIGSRHANFAIYNLAQEHYELPSLVRKLCPGDTITSISTVQSGDNNLVALLTVRDGLYLYLRVNVVGEKFVFDIILQNKVSRGIIEGGFVSDNNLFLYGFHSLAFFMWNETKQIEVAHQPCGGAHRLWDLFSSVDCDYRFVYVSKSDVVVREIQWRFKDSNNGLLIEGTHGREVRGIALSPVQELDGSRLLATASEDATIKLGNIYSDGSVRYQWTMTNHISGLQTVKFLNHEYMASSAANEELLIWRLQRLANSVVTIVEHSRLSSTEENPDLRVMDFSSIEATNGFWIAAVYSNSKIKIWFYDSNEKQFSLAAEDTYSTFCILGVEFIQDGDRTMLVIATTDGYLTFYDVSSVLNLDTVDKLQNVIIKQQLHQSGIKAFLVLPQNGYWRIITGGDDNALVSSRLSQDLILTVDSFVERAASATITGIAKAGENEVLVTSVDQIVRLWSYDEKSLVCKSAAYTTVADTGCCDATKINGNNLAVVGGAGIGIWTW</sequence>
<dbReference type="KEGG" id="clus:A9F13_11g00495"/>
<feature type="repeat" description="WD" evidence="7">
    <location>
        <begin position="192"/>
        <end position="233"/>
    </location>
</feature>
<dbReference type="PROSITE" id="PS50294">
    <property type="entry name" value="WD_REPEATS_REGION"/>
    <property type="match status" value="1"/>
</dbReference>
<evidence type="ECO:0000313" key="8">
    <source>
        <dbReference type="EMBL" id="OVF07716.1"/>
    </source>
</evidence>
<dbReference type="SUPFAM" id="SSF117289">
    <property type="entry name" value="Nucleoporin domain"/>
    <property type="match status" value="1"/>
</dbReference>
<keyword evidence="3 7" id="KW-0853">WD repeat</keyword>
<dbReference type="EMBL" id="LYUB02000011">
    <property type="protein sequence ID" value="OVF07716.1"/>
    <property type="molecule type" value="Genomic_DNA"/>
</dbReference>
<dbReference type="PANTHER" id="PTHR14344">
    <property type="entry name" value="WD REPEAT PROTEIN"/>
    <property type="match status" value="1"/>
</dbReference>
<evidence type="ECO:0000256" key="2">
    <source>
        <dbReference type="ARBA" id="ARBA00022490"/>
    </source>
</evidence>
<evidence type="ECO:0000256" key="1">
    <source>
        <dbReference type="ARBA" id="ARBA00004496"/>
    </source>
</evidence>
<evidence type="ECO:0000256" key="3">
    <source>
        <dbReference type="ARBA" id="ARBA00022574"/>
    </source>
</evidence>
<reference evidence="8 9" key="1">
    <citation type="submission" date="2017-04" db="EMBL/GenBank/DDBJ databases">
        <title>Draft genome of the yeast Clavispora lusitaniae type strain CBS 6936.</title>
        <authorList>
            <person name="Durrens P."/>
            <person name="Klopp C."/>
            <person name="Biteau N."/>
            <person name="Fitton-Ouhabi V."/>
            <person name="Dementhon K."/>
            <person name="Accoceberry I."/>
            <person name="Sherman D.J."/>
            <person name="Noel T."/>
        </authorList>
    </citation>
    <scope>NUCLEOTIDE SEQUENCE [LARGE SCALE GENOMIC DNA]</scope>
    <source>
        <strain evidence="8 9">CBS 6936</strain>
    </source>
</reference>
<dbReference type="SUPFAM" id="SSF101908">
    <property type="entry name" value="Putative isomerase YbhE"/>
    <property type="match status" value="1"/>
</dbReference>
<dbReference type="SMART" id="SM00320">
    <property type="entry name" value="WD40"/>
    <property type="match status" value="7"/>
</dbReference>
<organism evidence="8 9">
    <name type="scientific">Clavispora lusitaniae</name>
    <name type="common">Candida lusitaniae</name>
    <dbReference type="NCBI Taxonomy" id="36911"/>
    <lineage>
        <taxon>Eukaryota</taxon>
        <taxon>Fungi</taxon>
        <taxon>Dikarya</taxon>
        <taxon>Ascomycota</taxon>
        <taxon>Saccharomycotina</taxon>
        <taxon>Pichiomycetes</taxon>
        <taxon>Metschnikowiaceae</taxon>
        <taxon>Clavispora</taxon>
    </lineage>
</organism>
<dbReference type="InterPro" id="IPR036322">
    <property type="entry name" value="WD40_repeat_dom_sf"/>
</dbReference>